<dbReference type="Proteomes" id="UP000799424">
    <property type="component" value="Unassembled WGS sequence"/>
</dbReference>
<dbReference type="EMBL" id="MU006223">
    <property type="protein sequence ID" value="KAF2828014.1"/>
    <property type="molecule type" value="Genomic_DNA"/>
</dbReference>
<accession>A0A6A7A5A3</accession>
<feature type="region of interest" description="Disordered" evidence="1">
    <location>
        <begin position="514"/>
        <end position="609"/>
    </location>
</feature>
<dbReference type="AlphaFoldDB" id="A0A6A7A5A3"/>
<gene>
    <name evidence="2" type="ORF">CC86DRAFT_203175</name>
</gene>
<keyword evidence="3" id="KW-1185">Reference proteome</keyword>
<feature type="compositionally biased region" description="Low complexity" evidence="1">
    <location>
        <begin position="537"/>
        <end position="550"/>
    </location>
</feature>
<feature type="compositionally biased region" description="Low complexity" evidence="1">
    <location>
        <begin position="334"/>
        <end position="344"/>
    </location>
</feature>
<organism evidence="2 3">
    <name type="scientific">Ophiobolus disseminans</name>
    <dbReference type="NCBI Taxonomy" id="1469910"/>
    <lineage>
        <taxon>Eukaryota</taxon>
        <taxon>Fungi</taxon>
        <taxon>Dikarya</taxon>
        <taxon>Ascomycota</taxon>
        <taxon>Pezizomycotina</taxon>
        <taxon>Dothideomycetes</taxon>
        <taxon>Pleosporomycetidae</taxon>
        <taxon>Pleosporales</taxon>
        <taxon>Pleosporineae</taxon>
        <taxon>Phaeosphaeriaceae</taxon>
        <taxon>Ophiobolus</taxon>
    </lineage>
</organism>
<sequence>MVTFKMPKKMETRRLNNSDLKRLAQFLHGVPSSLYSRNETYCKTTKKQIKKLPRSVLQSVFSISSQKELCSVHKGLNHHLMNELWSWIRHELNSGVGKFLFPLIVSRALTADQEHKMRQLEPVLEMYRRDFKLELSAPPGREPINRGVKWAYEADQCPACILGRMGSDERVLYALVAGMIGRFPAGKIVHGKGRSAELTVGKLDNPKSKRLRFVRYWIKALTKDQTLLHEALELGIRLKKIHREWKDARRTERVSVYDGQYSLNGTPRHSHEASAGRNSVAQDPFRDPERPPTVVGWEFLQDSPHGSQVTEQPRTVGDASNQQHPALRPHPSVHRTSSSRSNHSSSRDRRPSSSQRHPTPREHIPSAFLAPPPVIDGLSTTSTLSPSDSISQVSSARVSLLRINKQLPNPHDPTIINYPPPPAPSTTSTIKSYDGGNVAGAYYNFDPSLTEEERLRRYKALLQGPNPFLDEERSVLGMPRPRTESIYGDYGAGGEEDPFGDVDVEGEEFVDGEVEGPEIITFWGGEAGRGSSRHDSAGQGSTGHSSTGRGSVERGSNTRGEVRHGSSAGQGSSRHDSATHRSAGHSTVVDSKGKGRQASKPSTKWGDTY</sequence>
<evidence type="ECO:0000313" key="2">
    <source>
        <dbReference type="EMBL" id="KAF2828014.1"/>
    </source>
</evidence>
<reference evidence="2" key="1">
    <citation type="journal article" date="2020" name="Stud. Mycol.">
        <title>101 Dothideomycetes genomes: a test case for predicting lifestyles and emergence of pathogens.</title>
        <authorList>
            <person name="Haridas S."/>
            <person name="Albert R."/>
            <person name="Binder M."/>
            <person name="Bloem J."/>
            <person name="Labutti K."/>
            <person name="Salamov A."/>
            <person name="Andreopoulos B."/>
            <person name="Baker S."/>
            <person name="Barry K."/>
            <person name="Bills G."/>
            <person name="Bluhm B."/>
            <person name="Cannon C."/>
            <person name="Castanera R."/>
            <person name="Culley D."/>
            <person name="Daum C."/>
            <person name="Ezra D."/>
            <person name="Gonzalez J."/>
            <person name="Henrissat B."/>
            <person name="Kuo A."/>
            <person name="Liang C."/>
            <person name="Lipzen A."/>
            <person name="Lutzoni F."/>
            <person name="Magnuson J."/>
            <person name="Mondo S."/>
            <person name="Nolan M."/>
            <person name="Ohm R."/>
            <person name="Pangilinan J."/>
            <person name="Park H.-J."/>
            <person name="Ramirez L."/>
            <person name="Alfaro M."/>
            <person name="Sun H."/>
            <person name="Tritt A."/>
            <person name="Yoshinaga Y."/>
            <person name="Zwiers L.-H."/>
            <person name="Turgeon B."/>
            <person name="Goodwin S."/>
            <person name="Spatafora J."/>
            <person name="Crous P."/>
            <person name="Grigoriev I."/>
        </authorList>
    </citation>
    <scope>NUCLEOTIDE SEQUENCE</scope>
    <source>
        <strain evidence="2">CBS 113818</strain>
    </source>
</reference>
<protein>
    <submittedName>
        <fullName evidence="2">Uncharacterized protein</fullName>
    </submittedName>
</protein>
<feature type="compositionally biased region" description="Polar residues" evidence="1">
    <location>
        <begin position="304"/>
        <end position="324"/>
    </location>
</feature>
<feature type="region of interest" description="Disordered" evidence="1">
    <location>
        <begin position="260"/>
        <end position="389"/>
    </location>
</feature>
<evidence type="ECO:0000256" key="1">
    <source>
        <dbReference type="SAM" id="MobiDB-lite"/>
    </source>
</evidence>
<proteinExistence type="predicted"/>
<name>A0A6A7A5A3_9PLEO</name>
<dbReference type="OrthoDB" id="3786931at2759"/>
<evidence type="ECO:0000313" key="3">
    <source>
        <dbReference type="Proteomes" id="UP000799424"/>
    </source>
</evidence>
<feature type="compositionally biased region" description="Low complexity" evidence="1">
    <location>
        <begin position="379"/>
        <end position="389"/>
    </location>
</feature>